<feature type="transmembrane region" description="Helical" evidence="1">
    <location>
        <begin position="96"/>
        <end position="116"/>
    </location>
</feature>
<feature type="transmembrane region" description="Helical" evidence="1">
    <location>
        <begin position="69"/>
        <end position="90"/>
    </location>
</feature>
<feature type="transmembrane region" description="Helical" evidence="1">
    <location>
        <begin position="38"/>
        <end position="57"/>
    </location>
</feature>
<gene>
    <name evidence="2" type="ORF">RED65_12972</name>
</gene>
<dbReference type="Proteomes" id="UP000004263">
    <property type="component" value="Unassembled WGS sequence"/>
</dbReference>
<sequence length="123" mass="13189">MITLRIIGVLYLLSGLWCVANPDVSSQFLGMTLSQQGLAEFIAVYGGLQVGIAVAMLGSTFNAQFVPGALYFALLVSAGLFVFRLIGIVLHGAYEGLLMMAVLEGVFVVALLKSYLKRRDVSL</sequence>
<reference evidence="2 3" key="1">
    <citation type="submission" date="2006-03" db="EMBL/GenBank/DDBJ databases">
        <authorList>
            <person name="Pinhassi J."/>
            <person name="Pedros-Alio C."/>
            <person name="Ferriera S."/>
            <person name="Johnson J."/>
            <person name="Kravitz S."/>
            <person name="Halpern A."/>
            <person name="Remington K."/>
            <person name="Beeson K."/>
            <person name="Tran B."/>
            <person name="Rogers Y.-H."/>
            <person name="Friedman R."/>
            <person name="Venter J.C."/>
        </authorList>
    </citation>
    <scope>NUCLEOTIDE SEQUENCE [LARGE SCALE GENOMIC DNA]</scope>
    <source>
        <strain evidence="2 3">RED65</strain>
    </source>
</reference>
<comment type="caution">
    <text evidence="2">The sequence shown here is derived from an EMBL/GenBank/DDBJ whole genome shotgun (WGS) entry which is preliminary data.</text>
</comment>
<dbReference type="AlphaFoldDB" id="Q1MZC6"/>
<accession>Q1MZC6</accession>
<name>Q1MZC6_9GAMM</name>
<dbReference type="STRING" id="207949.RED65_12972"/>
<dbReference type="EMBL" id="AAQH01000019">
    <property type="protein sequence ID" value="EAT11340.1"/>
    <property type="molecule type" value="Genomic_DNA"/>
</dbReference>
<dbReference type="RefSeq" id="WP_007018597.1">
    <property type="nucleotide sequence ID" value="NZ_CH724117.1"/>
</dbReference>
<keyword evidence="1" id="KW-0472">Membrane</keyword>
<evidence type="ECO:0008006" key="4">
    <source>
        <dbReference type="Google" id="ProtNLM"/>
    </source>
</evidence>
<keyword evidence="3" id="KW-1185">Reference proteome</keyword>
<organism evidence="2 3">
    <name type="scientific">Bermanella marisrubri</name>
    <dbReference type="NCBI Taxonomy" id="207949"/>
    <lineage>
        <taxon>Bacteria</taxon>
        <taxon>Pseudomonadati</taxon>
        <taxon>Pseudomonadota</taxon>
        <taxon>Gammaproteobacteria</taxon>
        <taxon>Oceanospirillales</taxon>
        <taxon>Oceanospirillaceae</taxon>
        <taxon>Bermanella</taxon>
    </lineage>
</organism>
<evidence type="ECO:0000256" key="1">
    <source>
        <dbReference type="SAM" id="Phobius"/>
    </source>
</evidence>
<keyword evidence="1" id="KW-0812">Transmembrane</keyword>
<dbReference type="HOGENOM" id="CLU_141695_0_0_6"/>
<proteinExistence type="predicted"/>
<keyword evidence="1" id="KW-1133">Transmembrane helix</keyword>
<dbReference type="OrthoDB" id="5987056at2"/>
<evidence type="ECO:0000313" key="3">
    <source>
        <dbReference type="Proteomes" id="UP000004263"/>
    </source>
</evidence>
<evidence type="ECO:0000313" key="2">
    <source>
        <dbReference type="EMBL" id="EAT11340.1"/>
    </source>
</evidence>
<protein>
    <recommendedName>
        <fullName evidence="4">DUF4345 domain-containing protein</fullName>
    </recommendedName>
</protein>